<dbReference type="PANTHER" id="PTHR12993:SF11">
    <property type="entry name" value="N-ACETYLGLUCOSAMINYL-PHOSPHATIDYLINOSITOL DE-N-ACETYLASE"/>
    <property type="match status" value="1"/>
</dbReference>
<accession>A0ABP7RE68</accession>
<dbReference type="PROSITE" id="PS51318">
    <property type="entry name" value="TAT"/>
    <property type="match status" value="1"/>
</dbReference>
<dbReference type="InterPro" id="IPR024078">
    <property type="entry name" value="LmbE-like_dom_sf"/>
</dbReference>
<dbReference type="Proteomes" id="UP001501747">
    <property type="component" value="Unassembled WGS sequence"/>
</dbReference>
<protein>
    <submittedName>
        <fullName evidence="3">PIG-L family deacetylase</fullName>
    </submittedName>
</protein>
<feature type="domain" description="PLL-like beta propeller" evidence="2">
    <location>
        <begin position="488"/>
        <end position="626"/>
    </location>
</feature>
<gene>
    <name evidence="3" type="ORF">GCM10022247_15210</name>
</gene>
<dbReference type="Pfam" id="PF26607">
    <property type="entry name" value="DUF8189"/>
    <property type="match status" value="1"/>
</dbReference>
<comment type="caution">
    <text evidence="3">The sequence shown here is derived from an EMBL/GenBank/DDBJ whole genome shotgun (WGS) entry which is preliminary data.</text>
</comment>
<keyword evidence="4" id="KW-1185">Reference proteome</keyword>
<dbReference type="InterPro" id="IPR003737">
    <property type="entry name" value="GlcNAc_PI_deacetylase-related"/>
</dbReference>
<dbReference type="Gene3D" id="3.40.50.10320">
    <property type="entry name" value="LmbE-like"/>
    <property type="match status" value="1"/>
</dbReference>
<evidence type="ECO:0000313" key="3">
    <source>
        <dbReference type="EMBL" id="GAA3996215.1"/>
    </source>
</evidence>
<dbReference type="Pfam" id="PF02585">
    <property type="entry name" value="PIG-L"/>
    <property type="match status" value="1"/>
</dbReference>
<evidence type="ECO:0000259" key="2">
    <source>
        <dbReference type="Pfam" id="PF26607"/>
    </source>
</evidence>
<dbReference type="InterPro" id="IPR006311">
    <property type="entry name" value="TAT_signal"/>
</dbReference>
<keyword evidence="1" id="KW-0862">Zinc</keyword>
<name>A0ABP7RE68_9PSEU</name>
<reference evidence="4" key="1">
    <citation type="journal article" date="2019" name="Int. J. Syst. Evol. Microbiol.">
        <title>The Global Catalogue of Microorganisms (GCM) 10K type strain sequencing project: providing services to taxonomists for standard genome sequencing and annotation.</title>
        <authorList>
            <consortium name="The Broad Institute Genomics Platform"/>
            <consortium name="The Broad Institute Genome Sequencing Center for Infectious Disease"/>
            <person name="Wu L."/>
            <person name="Ma J."/>
        </authorList>
    </citation>
    <scope>NUCLEOTIDE SEQUENCE [LARGE SCALE GENOMIC DNA]</scope>
    <source>
        <strain evidence="4">JCM 17342</strain>
    </source>
</reference>
<dbReference type="InterPro" id="IPR058502">
    <property type="entry name" value="PLL-like_beta-prop"/>
</dbReference>
<sequence length="627" mass="66685">MSCIKRRTLLAAGAVGAVVGTVGLPGSPSFALAADKLAANNAERHLAVVGHPDDDLLFMNPDIQQGIARGCVTRTVFLTAGEYNGTDDLTREQYAADLQRGMHAAYAVLAGVANDWTRSAVTIAGKQVELHTLRPAPHVELMFVNIPDGFDERYDHPMTNLWSRSGFATDTLVPTGGPITAVQRYDHNSLTAMLTELMRQFAPTVIRLQDTVPDPRYLGDLGEHEDHVATANFAMKAARAYRGRAYISAYRCYSIDHFPECVPEPFLGTKTTAFQRFQDFDPLTGPTFDAHLRRVYRRWPVDGGWAIPGFVFAVTAEGLLVWQGNSSGWSAPVLAGSGSYAPRVSAALNANGRPQVAVLDLDSGQLRTAFRSGSVWVWSTVSRPPGSGEFSSTPTLVRGIDGRLHLFARNNSGGLSATAQTSAGGSFGAWSNLGGGPDVQDSISAFLGPDGQIDVFADGRGRTLRWRAAAVGFALDSAFPQIECVGASAVASNADGRVQIFNREHVDGALGTAYELPGGGWSPQIAHLGGTGWTTPVAVTTPQPDSRMVVFARNDSGGVSMARQSTKDGGFTPWTDLGGAVESGLAAHLDGSGRIRLFAQRGDGGVWERVQAAPGADASFGAWQRLP</sequence>
<dbReference type="PANTHER" id="PTHR12993">
    <property type="entry name" value="N-ACETYLGLUCOSAMINYL-PHOSPHATIDYLINOSITOL DE-N-ACETYLASE-RELATED"/>
    <property type="match status" value="1"/>
</dbReference>
<dbReference type="SUPFAM" id="SSF102588">
    <property type="entry name" value="LmbE-like"/>
    <property type="match status" value="1"/>
</dbReference>
<organism evidence="3 4">
    <name type="scientific">Allokutzneria multivorans</name>
    <dbReference type="NCBI Taxonomy" id="1142134"/>
    <lineage>
        <taxon>Bacteria</taxon>
        <taxon>Bacillati</taxon>
        <taxon>Actinomycetota</taxon>
        <taxon>Actinomycetes</taxon>
        <taxon>Pseudonocardiales</taxon>
        <taxon>Pseudonocardiaceae</taxon>
        <taxon>Allokutzneria</taxon>
    </lineage>
</organism>
<evidence type="ECO:0000256" key="1">
    <source>
        <dbReference type="ARBA" id="ARBA00022833"/>
    </source>
</evidence>
<evidence type="ECO:0000313" key="4">
    <source>
        <dbReference type="Proteomes" id="UP001501747"/>
    </source>
</evidence>
<proteinExistence type="predicted"/>
<dbReference type="Gene3D" id="2.120.10.70">
    <property type="entry name" value="Fucose-specific lectin"/>
    <property type="match status" value="2"/>
</dbReference>
<dbReference type="EMBL" id="BAABAL010000005">
    <property type="protein sequence ID" value="GAA3996215.1"/>
    <property type="molecule type" value="Genomic_DNA"/>
</dbReference>
<dbReference type="RefSeq" id="WP_344872061.1">
    <property type="nucleotide sequence ID" value="NZ_BAABAL010000005.1"/>
</dbReference>
<dbReference type="SUPFAM" id="SSF89372">
    <property type="entry name" value="Fucose-specific lectin"/>
    <property type="match status" value="2"/>
</dbReference>